<dbReference type="EMBL" id="CAFBMH010000116">
    <property type="protein sequence ID" value="CAB4926313.1"/>
    <property type="molecule type" value="Genomic_DNA"/>
</dbReference>
<gene>
    <name evidence="2" type="ORF">UFOPK2754_02339</name>
    <name evidence="3" type="ORF">UFOPK3139_02852</name>
    <name evidence="4" type="ORF">UFOPK3543_02387</name>
    <name evidence="5" type="ORF">UFOPK3967_01999</name>
</gene>
<dbReference type="EMBL" id="CAEZYR010000102">
    <property type="protein sequence ID" value="CAB4759965.1"/>
    <property type="molecule type" value="Genomic_DNA"/>
</dbReference>
<dbReference type="Gene3D" id="3.30.200.20">
    <property type="entry name" value="Phosphorylase Kinase, domain 1"/>
    <property type="match status" value="1"/>
</dbReference>
<dbReference type="PANTHER" id="PTHR47829">
    <property type="entry name" value="HYDROLASE, PUTATIVE (AFU_ORTHOLOGUE AFUA_1G12880)-RELATED"/>
    <property type="match status" value="1"/>
</dbReference>
<dbReference type="InterPro" id="IPR041726">
    <property type="entry name" value="ACAD10_11_N"/>
</dbReference>
<organism evidence="3">
    <name type="scientific">freshwater metagenome</name>
    <dbReference type="NCBI Taxonomy" id="449393"/>
    <lineage>
        <taxon>unclassified sequences</taxon>
        <taxon>metagenomes</taxon>
        <taxon>ecological metagenomes</taxon>
    </lineage>
</organism>
<dbReference type="EMBL" id="CAFBOS010000135">
    <property type="protein sequence ID" value="CAB5006450.1"/>
    <property type="molecule type" value="Genomic_DNA"/>
</dbReference>
<dbReference type="AlphaFoldDB" id="A0A6J7AXG2"/>
<dbReference type="SUPFAM" id="SSF56112">
    <property type="entry name" value="Protein kinase-like (PK-like)"/>
    <property type="match status" value="1"/>
</dbReference>
<sequence>MQDHLDPTDLVRLSAWLGADVELVQQLSGGSSNVTWLVRLGGLRAVLRHPPRARLLLPTAHDVLREATVLRALGSSTIPVPAVLATCDDLSILGVPFVLTEQRPGVCLLTTALEGLDARGLAHHAIDTLADIHAIDVATVGIIERDGSYLARQIDRWQRQLARTSTATRLGDLEPIVHWLHAHRPVDEARTLIHGDYGFHNLLVSTHRIEAVLDWELCTFGDPVADVYSFLKSWGPGAVAPNDANDIVANAEGAPRRTELLARYASRSGRDIGRHERFYEMFGLWRSIGMFEGIHARSGAVRFANETPQLVARAQGMMAGAPDPR</sequence>
<reference evidence="3" key="1">
    <citation type="submission" date="2020-05" db="EMBL/GenBank/DDBJ databases">
        <authorList>
            <person name="Chiriac C."/>
            <person name="Salcher M."/>
            <person name="Ghai R."/>
            <person name="Kavagutti S V."/>
        </authorList>
    </citation>
    <scope>NUCLEOTIDE SEQUENCE</scope>
</reference>
<evidence type="ECO:0000313" key="5">
    <source>
        <dbReference type="EMBL" id="CAB5006450.1"/>
    </source>
</evidence>
<dbReference type="PANTHER" id="PTHR47829:SF1">
    <property type="entry name" value="HAD FAMILY PHOSPHATASE"/>
    <property type="match status" value="1"/>
</dbReference>
<evidence type="ECO:0000313" key="4">
    <source>
        <dbReference type="EMBL" id="CAB4926313.1"/>
    </source>
</evidence>
<evidence type="ECO:0000313" key="2">
    <source>
        <dbReference type="EMBL" id="CAB4759965.1"/>
    </source>
</evidence>
<evidence type="ECO:0000259" key="1">
    <source>
        <dbReference type="Pfam" id="PF01636"/>
    </source>
</evidence>
<accession>A0A6J7AXG2</accession>
<evidence type="ECO:0000313" key="3">
    <source>
        <dbReference type="EMBL" id="CAB4836409.1"/>
    </source>
</evidence>
<dbReference type="InterPro" id="IPR052898">
    <property type="entry name" value="ACAD10-like"/>
</dbReference>
<dbReference type="CDD" id="cd05154">
    <property type="entry name" value="ACAD10_11_N-like"/>
    <property type="match status" value="1"/>
</dbReference>
<protein>
    <submittedName>
        <fullName evidence="3">Unannotated protein</fullName>
    </submittedName>
</protein>
<dbReference type="Pfam" id="PF01636">
    <property type="entry name" value="APH"/>
    <property type="match status" value="1"/>
</dbReference>
<dbReference type="InterPro" id="IPR002575">
    <property type="entry name" value="Aminoglycoside_PTrfase"/>
</dbReference>
<dbReference type="InterPro" id="IPR011009">
    <property type="entry name" value="Kinase-like_dom_sf"/>
</dbReference>
<proteinExistence type="predicted"/>
<dbReference type="Gene3D" id="3.90.1200.10">
    <property type="match status" value="1"/>
</dbReference>
<name>A0A6J7AXG2_9ZZZZ</name>
<dbReference type="EMBL" id="CAFABA010000172">
    <property type="protein sequence ID" value="CAB4836409.1"/>
    <property type="molecule type" value="Genomic_DNA"/>
</dbReference>
<feature type="domain" description="Aminoglycoside phosphotransferase" evidence="1">
    <location>
        <begin position="24"/>
        <end position="245"/>
    </location>
</feature>